<organism evidence="10 11">
    <name type="scientific">Galbibacter marinus</name>
    <dbReference type="NCBI Taxonomy" id="555500"/>
    <lineage>
        <taxon>Bacteria</taxon>
        <taxon>Pseudomonadati</taxon>
        <taxon>Bacteroidota</taxon>
        <taxon>Flavobacteriia</taxon>
        <taxon>Flavobacteriales</taxon>
        <taxon>Flavobacteriaceae</taxon>
        <taxon>Galbibacter</taxon>
    </lineage>
</organism>
<keyword evidence="6" id="KW-0326">Glycosidase</keyword>
<dbReference type="Proteomes" id="UP000007364">
    <property type="component" value="Unassembled WGS sequence"/>
</dbReference>
<feature type="domain" description="Glycoside hydrolase family 29 N-terminal" evidence="9">
    <location>
        <begin position="16"/>
        <end position="358"/>
    </location>
</feature>
<evidence type="ECO:0000256" key="2">
    <source>
        <dbReference type="ARBA" id="ARBA00007951"/>
    </source>
</evidence>
<dbReference type="AlphaFoldDB" id="K2QLU4"/>
<proteinExistence type="inferred from homology"/>
<evidence type="ECO:0000256" key="6">
    <source>
        <dbReference type="ARBA" id="ARBA00023295"/>
    </source>
</evidence>
<reference evidence="10 11" key="1">
    <citation type="journal article" date="2012" name="J. Bacteriol.">
        <title>Genome Sequence of Galbibacter marinum Type Strain ck-I2-15.</title>
        <authorList>
            <person name="Lai Q."/>
            <person name="Li C."/>
            <person name="Shao Z."/>
        </authorList>
    </citation>
    <scope>NUCLEOTIDE SEQUENCE [LARGE SCALE GENOMIC DNA]</scope>
    <source>
        <strain evidence="11">ck-I2-15</strain>
    </source>
</reference>
<feature type="signal peptide" evidence="8">
    <location>
        <begin position="1"/>
        <end position="20"/>
    </location>
</feature>
<dbReference type="eggNOG" id="COG3669">
    <property type="taxonomic scope" value="Bacteria"/>
</dbReference>
<dbReference type="InterPro" id="IPR000933">
    <property type="entry name" value="Glyco_hydro_29"/>
</dbReference>
<dbReference type="STRING" id="555500.I215_05967"/>
<dbReference type="OrthoDB" id="1095333at2"/>
<dbReference type="RefSeq" id="WP_008991065.1">
    <property type="nucleotide sequence ID" value="NZ_AMSG01000005.1"/>
</dbReference>
<evidence type="ECO:0000256" key="5">
    <source>
        <dbReference type="ARBA" id="ARBA00022801"/>
    </source>
</evidence>
<keyword evidence="11" id="KW-1185">Reference proteome</keyword>
<dbReference type="InterPro" id="IPR016286">
    <property type="entry name" value="FUC_metazoa-typ"/>
</dbReference>
<evidence type="ECO:0000256" key="8">
    <source>
        <dbReference type="SAM" id="SignalP"/>
    </source>
</evidence>
<evidence type="ECO:0000256" key="3">
    <source>
        <dbReference type="ARBA" id="ARBA00012662"/>
    </source>
</evidence>
<comment type="function">
    <text evidence="1">Alpha-L-fucosidase is responsible for hydrolyzing the alpha-1,6-linked fucose joined to the reducing-end N-acetylglucosamine of the carbohydrate moieties of glycoproteins.</text>
</comment>
<evidence type="ECO:0000256" key="7">
    <source>
        <dbReference type="PIRSR" id="PIRSR001092-1"/>
    </source>
</evidence>
<dbReference type="Gene3D" id="2.60.40.1180">
    <property type="entry name" value="Golgi alpha-mannosidase II"/>
    <property type="match status" value="1"/>
</dbReference>
<keyword evidence="4 8" id="KW-0732">Signal</keyword>
<dbReference type="PANTHER" id="PTHR10030:SF37">
    <property type="entry name" value="ALPHA-L-FUCOSIDASE-RELATED"/>
    <property type="match status" value="1"/>
</dbReference>
<dbReference type="InterPro" id="IPR017853">
    <property type="entry name" value="GH"/>
</dbReference>
<dbReference type="GO" id="GO:0006004">
    <property type="term" value="P:fucose metabolic process"/>
    <property type="evidence" value="ECO:0007669"/>
    <property type="project" value="InterPro"/>
</dbReference>
<dbReference type="PANTHER" id="PTHR10030">
    <property type="entry name" value="ALPHA-L-FUCOSIDASE"/>
    <property type="match status" value="1"/>
</dbReference>
<dbReference type="PATRIC" id="fig|555500.3.peg.1236"/>
<gene>
    <name evidence="10" type="ORF">I215_05967</name>
</gene>
<protein>
    <recommendedName>
        <fullName evidence="3">alpha-L-fucosidase</fullName>
        <ecNumber evidence="3">3.2.1.51</ecNumber>
    </recommendedName>
</protein>
<evidence type="ECO:0000313" key="11">
    <source>
        <dbReference type="Proteomes" id="UP000007364"/>
    </source>
</evidence>
<evidence type="ECO:0000256" key="4">
    <source>
        <dbReference type="ARBA" id="ARBA00022729"/>
    </source>
</evidence>
<dbReference type="GO" id="GO:0004560">
    <property type="term" value="F:alpha-L-fucosidase activity"/>
    <property type="evidence" value="ECO:0007669"/>
    <property type="project" value="InterPro"/>
</dbReference>
<dbReference type="InterPro" id="IPR057739">
    <property type="entry name" value="Glyco_hydro_29_N"/>
</dbReference>
<dbReference type="InterPro" id="IPR013780">
    <property type="entry name" value="Glyco_hydro_b"/>
</dbReference>
<dbReference type="EMBL" id="AMSG01000005">
    <property type="protein sequence ID" value="EKF55757.1"/>
    <property type="molecule type" value="Genomic_DNA"/>
</dbReference>
<dbReference type="EC" id="3.2.1.51" evidence="3"/>
<feature type="chain" id="PRO_5003863512" description="alpha-L-fucosidase" evidence="8">
    <location>
        <begin position="21"/>
        <end position="446"/>
    </location>
</feature>
<dbReference type="GO" id="GO:0016139">
    <property type="term" value="P:glycoside catabolic process"/>
    <property type="evidence" value="ECO:0007669"/>
    <property type="project" value="TreeGrafter"/>
</dbReference>
<accession>K2QLU4</accession>
<sequence>MKTICLYICLLGLITTTTMAQEKYVPSQENLEAREWFEDARFGMFIHWGVYSILGDGEWVMNNQDIPAQRYRLLPSFFNPTEFDAQAIVSLAKEAGMKYITFTSKHHDGLAMYDSRVSDYTVVKSTPYKKDVLRLLEEACKEQGLKLFVYYSQLDWDHPDFYPRGWTGRKTGRPETGDWDAYLDYQDAQIRELAENYDIAGFWFDGWWDQAPHKEDWHREVDYRISGNDWKLSNTYQMIHQINSALLIGNNHHEMPFEGEDFQMFEKDLPGANTTGFGGAGISQLPLESCQTMNTSWGFNLQDTKEKSKKELIQFMVQTFGNGANLLLNVGPMPNGKIQPQHVENLKFIGQWMDQYGQTIYQTQKGPVSIEGVMTSTQKDKRVYLHFYGSYESDISLHGLDGKIKEVLLYKDQSKIKYKKNKQGVTIEIPENKQDSIVTVVEVVLK</sequence>
<dbReference type="SMART" id="SM00812">
    <property type="entry name" value="Alpha_L_fucos"/>
    <property type="match status" value="1"/>
</dbReference>
<name>K2QLU4_9FLAO</name>
<dbReference type="Pfam" id="PF01120">
    <property type="entry name" value="Alpha_L_fucos"/>
    <property type="match status" value="1"/>
</dbReference>
<comment type="similarity">
    <text evidence="2">Belongs to the glycosyl hydrolase 29 family.</text>
</comment>
<keyword evidence="5" id="KW-0378">Hydrolase</keyword>
<dbReference type="SUPFAM" id="SSF51445">
    <property type="entry name" value="(Trans)glycosidases"/>
    <property type="match status" value="1"/>
</dbReference>
<dbReference type="Gene3D" id="3.20.20.80">
    <property type="entry name" value="Glycosidases"/>
    <property type="match status" value="1"/>
</dbReference>
<dbReference type="GO" id="GO:0005764">
    <property type="term" value="C:lysosome"/>
    <property type="evidence" value="ECO:0007669"/>
    <property type="project" value="TreeGrafter"/>
</dbReference>
<evidence type="ECO:0000259" key="9">
    <source>
        <dbReference type="Pfam" id="PF01120"/>
    </source>
</evidence>
<feature type="site" description="May be important for catalysis" evidence="7">
    <location>
        <position position="290"/>
    </location>
</feature>
<dbReference type="PIRSF" id="PIRSF001092">
    <property type="entry name" value="Alpha-L-fucosidase"/>
    <property type="match status" value="1"/>
</dbReference>
<comment type="caution">
    <text evidence="10">The sequence shown here is derived from an EMBL/GenBank/DDBJ whole genome shotgun (WGS) entry which is preliminary data.</text>
</comment>
<evidence type="ECO:0000313" key="10">
    <source>
        <dbReference type="EMBL" id="EKF55757.1"/>
    </source>
</evidence>
<evidence type="ECO:0000256" key="1">
    <source>
        <dbReference type="ARBA" id="ARBA00004071"/>
    </source>
</evidence>